<dbReference type="OrthoDB" id="6838256at2"/>
<reference evidence="2 3" key="1">
    <citation type="journal article" date="2011" name="Front. Microbiol.">
        <title>Genomic signatures of strain selection and enhancement in Bacillus atrophaeus var. globigii, a historical biowarfare simulant.</title>
        <authorList>
            <person name="Gibbons H.S."/>
            <person name="Broomall S.M."/>
            <person name="McNew L.A."/>
            <person name="Daligault H."/>
            <person name="Chapman C."/>
            <person name="Bruce D."/>
            <person name="Karavis M."/>
            <person name="Krepps M."/>
            <person name="McGregor P.A."/>
            <person name="Hong C."/>
            <person name="Park K.H."/>
            <person name="Akmal A."/>
            <person name="Feldman A."/>
            <person name="Lin J.S."/>
            <person name="Chang W.E."/>
            <person name="Higgs B.W."/>
            <person name="Demirev P."/>
            <person name="Lindquist J."/>
            <person name="Liem A."/>
            <person name="Fochler E."/>
            <person name="Read T.D."/>
            <person name="Tapia R."/>
            <person name="Johnson S."/>
            <person name="Bishop-Lilly K.A."/>
            <person name="Detter C."/>
            <person name="Han C."/>
            <person name="Sozhamannan S."/>
            <person name="Rosenzweig C.N."/>
            <person name="Skowronski E.W."/>
        </authorList>
    </citation>
    <scope>NUCLEOTIDE SEQUENCE [LARGE SCALE GENOMIC DNA]</scope>
    <source>
        <strain evidence="2 3">CC-PW-9</strain>
    </source>
</reference>
<feature type="signal peptide" evidence="1">
    <location>
        <begin position="1"/>
        <end position="22"/>
    </location>
</feature>
<proteinExistence type="predicted"/>
<gene>
    <name evidence="2" type="ORF">CWI84_08330</name>
</gene>
<keyword evidence="3" id="KW-1185">Reference proteome</keyword>
<evidence type="ECO:0000313" key="2">
    <source>
        <dbReference type="EMBL" id="RUO79957.1"/>
    </source>
</evidence>
<accession>A0A432ZPY9</accession>
<dbReference type="RefSeq" id="WP_126842133.1">
    <property type="nucleotide sequence ID" value="NZ_PIQH01000007.1"/>
</dbReference>
<dbReference type="AlphaFoldDB" id="A0A432ZPY9"/>
<feature type="chain" id="PRO_5019219047" evidence="1">
    <location>
        <begin position="23"/>
        <end position="443"/>
    </location>
</feature>
<dbReference type="EMBL" id="PIQH01000007">
    <property type="protein sequence ID" value="RUO79957.1"/>
    <property type="molecule type" value="Genomic_DNA"/>
</dbReference>
<organism evidence="2 3">
    <name type="scientific">Idiomarina tyrosinivorans</name>
    <dbReference type="NCBI Taxonomy" id="1445662"/>
    <lineage>
        <taxon>Bacteria</taxon>
        <taxon>Pseudomonadati</taxon>
        <taxon>Pseudomonadota</taxon>
        <taxon>Gammaproteobacteria</taxon>
        <taxon>Alteromonadales</taxon>
        <taxon>Idiomarinaceae</taxon>
        <taxon>Idiomarina</taxon>
    </lineage>
</organism>
<evidence type="ECO:0000313" key="3">
    <source>
        <dbReference type="Proteomes" id="UP000287996"/>
    </source>
</evidence>
<evidence type="ECO:0000256" key="1">
    <source>
        <dbReference type="SAM" id="SignalP"/>
    </source>
</evidence>
<comment type="caution">
    <text evidence="2">The sequence shown here is derived from an EMBL/GenBank/DDBJ whole genome shotgun (WGS) entry which is preliminary data.</text>
</comment>
<dbReference type="SUPFAM" id="SSF53850">
    <property type="entry name" value="Periplasmic binding protein-like II"/>
    <property type="match status" value="2"/>
</dbReference>
<keyword evidence="1" id="KW-0732">Signal</keyword>
<sequence>MFKIAIRWALSLVWLFSFTVAAQAPKTVTFRDLDPGEFSQYLKTVLGEAYAKLGTQIRYLDLPRPRGLRLAVEGELDGEIARVPSLAFDYPTLMPVPFPLYDFSVVLVGDRRKCGECRIEDVDNLAYTQGMVVMPKVIEKHNFKGPVVTPADITQVLNLLLAERIDAALMTNFQLQNIDLSRHPHLVVRQLMIEQGYHYLNEKHRDWLPRLTRELQKMQERGRITELQQKYGIKTLHQYQPFEHIGSLKIVAATRAGRTEANGKGRYWQTLHELFDPIADNVDTEASNWHRAQQLLAEGRADAMVTMWNKTIPENTLYSASHIDYGEPLYLFATDNQTIADIQNGDADKPVCISTDRDMRQWVPHNVEIYSTEKSLDCFAMLDLGRVSGVLDYRSALPDWTEKPYARKQVREGWPVLLLFQNNERGRRLKATFEQRWEQTREQ</sequence>
<name>A0A432ZPY9_9GAMM</name>
<protein>
    <submittedName>
        <fullName evidence="2">Uncharacterized protein</fullName>
    </submittedName>
</protein>
<dbReference type="Proteomes" id="UP000287996">
    <property type="component" value="Unassembled WGS sequence"/>
</dbReference>